<dbReference type="PANTHER" id="PTHR34409:SF1">
    <property type="entry name" value="MYB-LIKE DOMAIN-CONTAINING PROTEIN"/>
    <property type="match status" value="1"/>
</dbReference>
<feature type="non-terminal residue" evidence="3">
    <location>
        <position position="332"/>
    </location>
</feature>
<evidence type="ECO:0000313" key="3">
    <source>
        <dbReference type="EMBL" id="KAJ7616452.1"/>
    </source>
</evidence>
<dbReference type="Pfam" id="PF20681">
    <property type="entry name" value="DUF6818"/>
    <property type="match status" value="1"/>
</dbReference>
<feature type="compositionally biased region" description="Basic residues" evidence="1">
    <location>
        <begin position="28"/>
        <end position="47"/>
    </location>
</feature>
<evidence type="ECO:0000256" key="1">
    <source>
        <dbReference type="SAM" id="MobiDB-lite"/>
    </source>
</evidence>
<feature type="compositionally biased region" description="Basic and acidic residues" evidence="1">
    <location>
        <begin position="154"/>
        <end position="167"/>
    </location>
</feature>
<evidence type="ECO:0000313" key="4">
    <source>
        <dbReference type="Proteomes" id="UP001221142"/>
    </source>
</evidence>
<evidence type="ECO:0000259" key="2">
    <source>
        <dbReference type="Pfam" id="PF20681"/>
    </source>
</evidence>
<proteinExistence type="predicted"/>
<dbReference type="PANTHER" id="PTHR34409">
    <property type="entry name" value="SET DOMAIN-CONTAINING PROTEIN"/>
    <property type="match status" value="1"/>
</dbReference>
<keyword evidence="4" id="KW-1185">Reference proteome</keyword>
<feature type="region of interest" description="Disordered" evidence="1">
    <location>
        <begin position="1"/>
        <end position="83"/>
    </location>
</feature>
<feature type="region of interest" description="Disordered" evidence="1">
    <location>
        <begin position="154"/>
        <end position="177"/>
    </location>
</feature>
<feature type="non-terminal residue" evidence="3">
    <location>
        <position position="1"/>
    </location>
</feature>
<dbReference type="InterPro" id="IPR049203">
    <property type="entry name" value="DUF6818"/>
</dbReference>
<feature type="region of interest" description="Disordered" evidence="1">
    <location>
        <begin position="190"/>
        <end position="210"/>
    </location>
</feature>
<feature type="domain" description="DUF6818" evidence="2">
    <location>
        <begin position="94"/>
        <end position="174"/>
    </location>
</feature>
<organism evidence="3 4">
    <name type="scientific">Roridomyces roridus</name>
    <dbReference type="NCBI Taxonomy" id="1738132"/>
    <lineage>
        <taxon>Eukaryota</taxon>
        <taxon>Fungi</taxon>
        <taxon>Dikarya</taxon>
        <taxon>Basidiomycota</taxon>
        <taxon>Agaricomycotina</taxon>
        <taxon>Agaricomycetes</taxon>
        <taxon>Agaricomycetidae</taxon>
        <taxon>Agaricales</taxon>
        <taxon>Marasmiineae</taxon>
        <taxon>Mycenaceae</taxon>
        <taxon>Roridomyces</taxon>
    </lineage>
</organism>
<name>A0AAD7FFZ0_9AGAR</name>
<feature type="compositionally biased region" description="Basic and acidic residues" evidence="1">
    <location>
        <begin position="261"/>
        <end position="286"/>
    </location>
</feature>
<dbReference type="EMBL" id="JARKIF010000022">
    <property type="protein sequence ID" value="KAJ7616452.1"/>
    <property type="molecule type" value="Genomic_DNA"/>
</dbReference>
<sequence>LDPRLFPLPANDDLDLSDGPSIAEARGLKRANKVGGARRKEKKKKRVHVSDTDDSSADEVEPPKKKRQGRTAGVPNFSSEETHKLLDLVEKKLPSGAKGWKAVARSYAKWAKGNKHPERDVKSLETRFKYLLAKKKPTGAGECRPEFKRAHRVSDLIDGHTGTREISDSDDDSDSSVVVEDLGSSSKVVTAVAQRAPSPPLRRSRTSAPDLVKQLAKTFDPDAQRARDKERAERSFQTTQFFALSQQMRDAQSTIDSLRTQLHESERARDRAEFKLDMMGDREPRVYARPSGTKGAGRSKSRCEIIYPEGGACTYWVTDVSDDESDKENKAP</sequence>
<comment type="caution">
    <text evidence="3">The sequence shown here is derived from an EMBL/GenBank/DDBJ whole genome shotgun (WGS) entry which is preliminary data.</text>
</comment>
<dbReference type="AlphaFoldDB" id="A0AAD7FFZ0"/>
<protein>
    <recommendedName>
        <fullName evidence="2">DUF6818 domain-containing protein</fullName>
    </recommendedName>
</protein>
<feature type="region of interest" description="Disordered" evidence="1">
    <location>
        <begin position="252"/>
        <end position="300"/>
    </location>
</feature>
<accession>A0AAD7FFZ0</accession>
<reference evidence="3" key="1">
    <citation type="submission" date="2023-03" db="EMBL/GenBank/DDBJ databases">
        <title>Massive genome expansion in bonnet fungi (Mycena s.s.) driven by repeated elements and novel gene families across ecological guilds.</title>
        <authorList>
            <consortium name="Lawrence Berkeley National Laboratory"/>
            <person name="Harder C.B."/>
            <person name="Miyauchi S."/>
            <person name="Viragh M."/>
            <person name="Kuo A."/>
            <person name="Thoen E."/>
            <person name="Andreopoulos B."/>
            <person name="Lu D."/>
            <person name="Skrede I."/>
            <person name="Drula E."/>
            <person name="Henrissat B."/>
            <person name="Morin E."/>
            <person name="Kohler A."/>
            <person name="Barry K."/>
            <person name="LaButti K."/>
            <person name="Morin E."/>
            <person name="Salamov A."/>
            <person name="Lipzen A."/>
            <person name="Mereny Z."/>
            <person name="Hegedus B."/>
            <person name="Baldrian P."/>
            <person name="Stursova M."/>
            <person name="Weitz H."/>
            <person name="Taylor A."/>
            <person name="Grigoriev I.V."/>
            <person name="Nagy L.G."/>
            <person name="Martin F."/>
            <person name="Kauserud H."/>
        </authorList>
    </citation>
    <scope>NUCLEOTIDE SEQUENCE</scope>
    <source>
        <strain evidence="3">9284</strain>
    </source>
</reference>
<gene>
    <name evidence="3" type="ORF">FB45DRAFT_719031</name>
</gene>
<dbReference type="Proteomes" id="UP001221142">
    <property type="component" value="Unassembled WGS sequence"/>
</dbReference>